<sequence length="200" mass="23524">MEVPRAKVVSLNDLTVQVYNFHCRKADPGEEKLLKKLKFLRMLQIKVGNYFTFSSLVKRRESHSNPLQQESDIADETSGLLYDAMDVYTNSRAVIQIHLLRGRILRLKMAFNLRFDNLCERKKRNCSELKKEMVVVGASCGNSVKRPYLRISVSHPFLMSRRTPRLFLRSLIRKLIPNCSSFPKRMKVMHLLYPRRMKRH</sequence>
<dbReference type="VEuPathDB" id="TriTrypDB:Tc_MARK_1517"/>
<gene>
    <name evidence="1" type="ORF">C3747_795g4</name>
</gene>
<protein>
    <submittedName>
        <fullName evidence="1">Uncharacterized protein</fullName>
    </submittedName>
</protein>
<dbReference type="VEuPathDB" id="TriTrypDB:TcCL_NonESM03475"/>
<dbReference type="VEuPathDB" id="TriTrypDB:C4B63_164g40"/>
<reference evidence="1 2" key="1">
    <citation type="journal article" date="2018" name="Microb. Genom.">
        <title>Expanding an expanded genome: long-read sequencing of Trypanosoma cruzi.</title>
        <authorList>
            <person name="Berna L."/>
            <person name="Rodriguez M."/>
            <person name="Chiribao M.L."/>
            <person name="Parodi-Talice A."/>
            <person name="Pita S."/>
            <person name="Rijo G."/>
            <person name="Alvarez-Valin F."/>
            <person name="Robello C."/>
        </authorList>
    </citation>
    <scope>NUCLEOTIDE SEQUENCE [LARGE SCALE GENOMIC DNA]</scope>
    <source>
        <strain evidence="1 2">TCC</strain>
    </source>
</reference>
<proteinExistence type="predicted"/>
<comment type="caution">
    <text evidence="1">The sequence shown here is derived from an EMBL/GenBank/DDBJ whole genome shotgun (WGS) entry which is preliminary data.</text>
</comment>
<evidence type="ECO:0000313" key="1">
    <source>
        <dbReference type="EMBL" id="PWU84041.1"/>
    </source>
</evidence>
<dbReference type="EMBL" id="PRFC01000795">
    <property type="protein sequence ID" value="PWU84041.1"/>
    <property type="molecule type" value="Genomic_DNA"/>
</dbReference>
<dbReference type="VEuPathDB" id="TriTrypDB:TCDM_09738"/>
<dbReference type="VEuPathDB" id="TriTrypDB:TcYC6_0103740"/>
<dbReference type="VEuPathDB" id="TriTrypDB:C3747_795g4"/>
<dbReference type="VEuPathDB" id="TriTrypDB:ECC02_006753"/>
<dbReference type="VEuPathDB" id="TriTrypDB:TcBrA4_0064810"/>
<dbReference type="VEuPathDB" id="TriTrypDB:TCSYLVIO_002756"/>
<dbReference type="VEuPathDB" id="TriTrypDB:TcCLB.509913.30"/>
<organism evidence="1 2">
    <name type="scientific">Trypanosoma cruzi</name>
    <dbReference type="NCBI Taxonomy" id="5693"/>
    <lineage>
        <taxon>Eukaryota</taxon>
        <taxon>Discoba</taxon>
        <taxon>Euglenozoa</taxon>
        <taxon>Kinetoplastea</taxon>
        <taxon>Metakinetoplastina</taxon>
        <taxon>Trypanosomatida</taxon>
        <taxon>Trypanosomatidae</taxon>
        <taxon>Trypanosoma</taxon>
        <taxon>Schizotrypanum</taxon>
    </lineage>
</organism>
<dbReference type="VEuPathDB" id="TriTrypDB:BCY84_09128"/>
<accession>A0A2V2UJ93</accession>
<dbReference type="Proteomes" id="UP000246078">
    <property type="component" value="Unassembled WGS sequence"/>
</dbReference>
<evidence type="ECO:0000313" key="2">
    <source>
        <dbReference type="Proteomes" id="UP000246078"/>
    </source>
</evidence>
<dbReference type="VEuPathDB" id="TriTrypDB:TcG_04439"/>
<name>A0A2V2UJ93_TRYCR</name>
<dbReference type="AlphaFoldDB" id="A0A2V2UJ93"/>